<keyword evidence="3" id="KW-1185">Reference proteome</keyword>
<protein>
    <submittedName>
        <fullName evidence="1">Uncharacterized protein</fullName>
    </submittedName>
</protein>
<evidence type="ECO:0000313" key="2">
    <source>
        <dbReference type="EMBL" id="KAK1929501.1"/>
    </source>
</evidence>
<sequence>MVAGEYLDQEYSASLDSNDSYASTDSCTAKAVIQPIGQSTTDPMITLNIMKSAVTNAIAQIQHEYSPQPACNQLLEAAPIIPVAQLRLDEDKRLEFLRVLNDFKRCLRPTSCTSSTMSVQDYSSLQRTVKAEVLPREANKHSE</sequence>
<proteinExistence type="predicted"/>
<name>A0AAD9FZ02_9STRA</name>
<dbReference type="Proteomes" id="UP001259832">
    <property type="component" value="Unassembled WGS sequence"/>
</dbReference>
<evidence type="ECO:0000313" key="3">
    <source>
        <dbReference type="Proteomes" id="UP001259832"/>
    </source>
</evidence>
<gene>
    <name evidence="2" type="ORF">P3T76_015069</name>
    <name evidence="1" type="ORF">P3T76_015689</name>
</gene>
<organism evidence="1 3">
    <name type="scientific">Phytophthora citrophthora</name>
    <dbReference type="NCBI Taxonomy" id="4793"/>
    <lineage>
        <taxon>Eukaryota</taxon>
        <taxon>Sar</taxon>
        <taxon>Stramenopiles</taxon>
        <taxon>Oomycota</taxon>
        <taxon>Peronosporomycetes</taxon>
        <taxon>Peronosporales</taxon>
        <taxon>Peronosporaceae</taxon>
        <taxon>Phytophthora</taxon>
    </lineage>
</organism>
<dbReference type="EMBL" id="JASMQC010000057">
    <property type="protein sequence ID" value="KAK1928751.1"/>
    <property type="molecule type" value="Genomic_DNA"/>
</dbReference>
<evidence type="ECO:0000313" key="1">
    <source>
        <dbReference type="EMBL" id="KAK1928751.1"/>
    </source>
</evidence>
<dbReference type="EMBL" id="JASMQC010000048">
    <property type="protein sequence ID" value="KAK1929501.1"/>
    <property type="molecule type" value="Genomic_DNA"/>
</dbReference>
<reference evidence="1" key="1">
    <citation type="submission" date="2023-08" db="EMBL/GenBank/DDBJ databases">
        <title>Reference Genome Resource for the Citrus Pathogen Phytophthora citrophthora.</title>
        <authorList>
            <person name="Moller H."/>
            <person name="Coetzee B."/>
            <person name="Rose L.J."/>
            <person name="Van Niekerk J.M."/>
        </authorList>
    </citation>
    <scope>NUCLEOTIDE SEQUENCE</scope>
    <source>
        <strain evidence="1">STE-U-9442</strain>
    </source>
</reference>
<accession>A0AAD9FZ02</accession>
<comment type="caution">
    <text evidence="1">The sequence shown here is derived from an EMBL/GenBank/DDBJ whole genome shotgun (WGS) entry which is preliminary data.</text>
</comment>
<dbReference type="AlphaFoldDB" id="A0AAD9FZ02"/>